<dbReference type="NCBIfam" id="TIGR03518">
    <property type="entry name" value="ABC_perm_GldF"/>
    <property type="match status" value="1"/>
</dbReference>
<protein>
    <submittedName>
        <fullName evidence="7">Gliding motility-associated ABC transporter permease subunit GldF</fullName>
    </submittedName>
</protein>
<dbReference type="Proteomes" id="UP000283433">
    <property type="component" value="Unassembled WGS sequence"/>
</dbReference>
<reference evidence="7 8" key="1">
    <citation type="submission" date="2016-07" db="EMBL/GenBank/DDBJ databases">
        <title>Genome of Pelobium manganitolerans.</title>
        <authorList>
            <person name="Wu S."/>
            <person name="Wang G."/>
        </authorList>
    </citation>
    <scope>NUCLEOTIDE SEQUENCE [LARGE SCALE GENOMIC DNA]</scope>
    <source>
        <strain evidence="7 8">YS-25</strain>
    </source>
</reference>
<keyword evidence="8" id="KW-1185">Reference proteome</keyword>
<dbReference type="OrthoDB" id="9794512at2"/>
<dbReference type="InterPro" id="IPR051449">
    <property type="entry name" value="ABC-2_transporter_component"/>
</dbReference>
<proteinExistence type="predicted"/>
<feature type="transmembrane region" description="Helical" evidence="6">
    <location>
        <begin position="94"/>
        <end position="118"/>
    </location>
</feature>
<dbReference type="GO" id="GO:0140359">
    <property type="term" value="F:ABC-type transporter activity"/>
    <property type="evidence" value="ECO:0007669"/>
    <property type="project" value="InterPro"/>
</dbReference>
<dbReference type="InterPro" id="IPR019860">
    <property type="entry name" value="Motility-assoc_ABC_perm_GldF"/>
</dbReference>
<keyword evidence="3 6" id="KW-0812">Transmembrane</keyword>
<feature type="transmembrane region" description="Helical" evidence="6">
    <location>
        <begin position="219"/>
        <end position="237"/>
    </location>
</feature>
<evidence type="ECO:0000313" key="7">
    <source>
        <dbReference type="EMBL" id="RKD12857.1"/>
    </source>
</evidence>
<evidence type="ECO:0000313" key="8">
    <source>
        <dbReference type="Proteomes" id="UP000283433"/>
    </source>
</evidence>
<gene>
    <name evidence="7" type="ORF">BCY91_11475</name>
</gene>
<feature type="transmembrane region" description="Helical" evidence="6">
    <location>
        <begin position="164"/>
        <end position="181"/>
    </location>
</feature>
<evidence type="ECO:0000256" key="5">
    <source>
        <dbReference type="ARBA" id="ARBA00023136"/>
    </source>
</evidence>
<feature type="transmembrane region" description="Helical" evidence="6">
    <location>
        <begin position="138"/>
        <end position="157"/>
    </location>
</feature>
<dbReference type="PANTHER" id="PTHR30294:SF29">
    <property type="entry name" value="MULTIDRUG ABC TRANSPORTER PERMEASE YBHS-RELATED"/>
    <property type="match status" value="1"/>
</dbReference>
<evidence type="ECO:0000256" key="2">
    <source>
        <dbReference type="ARBA" id="ARBA00022475"/>
    </source>
</evidence>
<feature type="transmembrane region" description="Helical" evidence="6">
    <location>
        <begin position="12"/>
        <end position="35"/>
    </location>
</feature>
<evidence type="ECO:0000256" key="6">
    <source>
        <dbReference type="SAM" id="Phobius"/>
    </source>
</evidence>
<dbReference type="RefSeq" id="WP_120183084.1">
    <property type="nucleotide sequence ID" value="NZ_MBTA01000029.1"/>
</dbReference>
<accession>A0A419S2D3</accession>
<comment type="subcellular location">
    <subcellularLocation>
        <location evidence="1">Cell membrane</location>
        <topology evidence="1">Multi-pass membrane protein</topology>
    </subcellularLocation>
</comment>
<keyword evidence="2" id="KW-1003">Cell membrane</keyword>
<keyword evidence="4 6" id="KW-1133">Transmembrane helix</keyword>
<organism evidence="7 8">
    <name type="scientific">Pelobium manganitolerans</name>
    <dbReference type="NCBI Taxonomy" id="1842495"/>
    <lineage>
        <taxon>Bacteria</taxon>
        <taxon>Pseudomonadati</taxon>
        <taxon>Bacteroidota</taxon>
        <taxon>Sphingobacteriia</taxon>
        <taxon>Sphingobacteriales</taxon>
        <taxon>Sphingobacteriaceae</taxon>
        <taxon>Pelobium</taxon>
    </lineage>
</organism>
<evidence type="ECO:0000256" key="1">
    <source>
        <dbReference type="ARBA" id="ARBA00004651"/>
    </source>
</evidence>
<dbReference type="AlphaFoldDB" id="A0A419S2D3"/>
<evidence type="ECO:0000256" key="4">
    <source>
        <dbReference type="ARBA" id="ARBA00022989"/>
    </source>
</evidence>
<dbReference type="PANTHER" id="PTHR30294">
    <property type="entry name" value="MEMBRANE COMPONENT OF ABC TRANSPORTER YHHJ-RELATED"/>
    <property type="match status" value="1"/>
</dbReference>
<keyword evidence="5 6" id="KW-0472">Membrane</keyword>
<dbReference type="Pfam" id="PF12679">
    <property type="entry name" value="ABC2_membrane_2"/>
    <property type="match status" value="1"/>
</dbReference>
<comment type="caution">
    <text evidence="7">The sequence shown here is derived from an EMBL/GenBank/DDBJ whole genome shotgun (WGS) entry which is preliminary data.</text>
</comment>
<evidence type="ECO:0000256" key="3">
    <source>
        <dbReference type="ARBA" id="ARBA00022692"/>
    </source>
</evidence>
<sequence length="242" mass="27051">MFTIFKKELFAYLNSLVAYITIGVFLLVLSLLLWVFPETSVLDYGYASLESLFYLTPYLFMFLIPGITMRSFAEEKKEGTFELLVTRPLTDWQIVFGKYLAALALVLFALLPTLVYYISVYQLGTTLGNIDTGAVIGSYIGLFLLGANFAAIGIFSSALTKNQVIAFAIAIFLCFFVFSGFDSLSQLLSLQKFDGVLINLGINEHYQSISRGVLDTRDLVYFISVIVLFLSITKTVLGGRKW</sequence>
<feature type="transmembrane region" description="Helical" evidence="6">
    <location>
        <begin position="55"/>
        <end position="73"/>
    </location>
</feature>
<dbReference type="EMBL" id="MBTA01000029">
    <property type="protein sequence ID" value="RKD12857.1"/>
    <property type="molecule type" value="Genomic_DNA"/>
</dbReference>
<name>A0A419S2D3_9SPHI</name>
<dbReference type="GO" id="GO:0005886">
    <property type="term" value="C:plasma membrane"/>
    <property type="evidence" value="ECO:0007669"/>
    <property type="project" value="UniProtKB-SubCell"/>
</dbReference>